<feature type="binding site" evidence="4">
    <location>
        <begin position="8"/>
        <end position="9"/>
    </location>
    <ligand>
        <name>D-ribulose 5-phosphate</name>
        <dbReference type="ChEBI" id="CHEBI:58121"/>
    </ligand>
</feature>
<comment type="caution">
    <text evidence="5">The sequence shown here is derived from an EMBL/GenBank/DDBJ whole genome shotgun (WGS) entry which is preliminary data.</text>
</comment>
<accession>A0A2K1NZ94</accession>
<dbReference type="InterPro" id="IPR036569">
    <property type="entry name" value="RpiB_LacA_LacB_sf"/>
</dbReference>
<protein>
    <submittedName>
        <fullName evidence="5">Ribose 5-phosphate isomerase</fullName>
    </submittedName>
</protein>
<evidence type="ECO:0000256" key="4">
    <source>
        <dbReference type="PIRSR" id="PIRSR005384-2"/>
    </source>
</evidence>
<dbReference type="SUPFAM" id="SSF89623">
    <property type="entry name" value="Ribose/Galactose isomerase RpiB/AlsB"/>
    <property type="match status" value="1"/>
</dbReference>
<feature type="binding site" evidence="4">
    <location>
        <position position="136"/>
    </location>
    <ligand>
        <name>D-ribulose 5-phosphate</name>
        <dbReference type="ChEBI" id="CHEBI:58121"/>
    </ligand>
</feature>
<keyword evidence="2 5" id="KW-0413">Isomerase</keyword>
<feature type="binding site" evidence="4">
    <location>
        <begin position="66"/>
        <end position="70"/>
    </location>
    <ligand>
        <name>D-ribulose 5-phosphate</name>
        <dbReference type="ChEBI" id="CHEBI:58121"/>
    </ligand>
</feature>
<dbReference type="InterPro" id="IPR003500">
    <property type="entry name" value="RpiB_LacA_LacB"/>
</dbReference>
<organism evidence="5 6">
    <name type="scientific">Petrotoga olearia DSM 13574</name>
    <dbReference type="NCBI Taxonomy" id="1122955"/>
    <lineage>
        <taxon>Bacteria</taxon>
        <taxon>Thermotogati</taxon>
        <taxon>Thermotogota</taxon>
        <taxon>Thermotogae</taxon>
        <taxon>Petrotogales</taxon>
        <taxon>Petrotogaceae</taxon>
        <taxon>Petrotoga</taxon>
    </lineage>
</organism>
<dbReference type="GO" id="GO:0019316">
    <property type="term" value="P:D-allose catabolic process"/>
    <property type="evidence" value="ECO:0007669"/>
    <property type="project" value="TreeGrafter"/>
</dbReference>
<dbReference type="PANTHER" id="PTHR30345">
    <property type="entry name" value="RIBOSE-5-PHOSPHATE ISOMERASE B"/>
    <property type="match status" value="1"/>
</dbReference>
<feature type="binding site" evidence="4">
    <location>
        <position position="109"/>
    </location>
    <ligand>
        <name>D-ribulose 5-phosphate</name>
        <dbReference type="ChEBI" id="CHEBI:58121"/>
    </ligand>
</feature>
<name>A0A2K1NZ94_9BACT</name>
<evidence type="ECO:0000313" key="5">
    <source>
        <dbReference type="EMBL" id="PNR95864.1"/>
    </source>
</evidence>
<feature type="binding site" evidence="4">
    <location>
        <position position="99"/>
    </location>
    <ligand>
        <name>D-ribulose 5-phosphate</name>
        <dbReference type="ChEBI" id="CHEBI:58121"/>
    </ligand>
</feature>
<dbReference type="NCBIfam" id="NF004051">
    <property type="entry name" value="PRK05571.1"/>
    <property type="match status" value="1"/>
</dbReference>
<dbReference type="RefSeq" id="WP_103067235.1">
    <property type="nucleotide sequence ID" value="NZ_AZRL01000017.1"/>
</dbReference>
<dbReference type="PANTHER" id="PTHR30345:SF0">
    <property type="entry name" value="DNA DAMAGE-REPAIR_TOLERATION PROTEIN DRT102"/>
    <property type="match status" value="1"/>
</dbReference>
<dbReference type="GO" id="GO:0009052">
    <property type="term" value="P:pentose-phosphate shunt, non-oxidative branch"/>
    <property type="evidence" value="ECO:0007669"/>
    <property type="project" value="TreeGrafter"/>
</dbReference>
<dbReference type="InterPro" id="IPR004785">
    <property type="entry name" value="RpiB"/>
</dbReference>
<proteinExistence type="inferred from homology"/>
<dbReference type="NCBIfam" id="TIGR00689">
    <property type="entry name" value="rpiB_lacA_lacB"/>
    <property type="match status" value="1"/>
</dbReference>
<evidence type="ECO:0000256" key="3">
    <source>
        <dbReference type="PIRSR" id="PIRSR005384-1"/>
    </source>
</evidence>
<dbReference type="OrthoDB" id="1778624at2"/>
<dbReference type="GO" id="GO:0004751">
    <property type="term" value="F:ribose-5-phosphate isomerase activity"/>
    <property type="evidence" value="ECO:0007669"/>
    <property type="project" value="TreeGrafter"/>
</dbReference>
<feature type="binding site" evidence="4">
    <location>
        <position position="132"/>
    </location>
    <ligand>
        <name>D-ribulose 5-phosphate</name>
        <dbReference type="ChEBI" id="CHEBI:58121"/>
    </ligand>
</feature>
<feature type="active site" description="Proton donor" evidence="3">
    <location>
        <position position="98"/>
    </location>
</feature>
<evidence type="ECO:0000256" key="1">
    <source>
        <dbReference type="ARBA" id="ARBA00008754"/>
    </source>
</evidence>
<dbReference type="AlphaFoldDB" id="A0A2K1NZ94"/>
<dbReference type="EMBL" id="AZRL01000017">
    <property type="protein sequence ID" value="PNR95864.1"/>
    <property type="molecule type" value="Genomic_DNA"/>
</dbReference>
<reference evidence="5 6" key="1">
    <citation type="submission" date="2013-12" db="EMBL/GenBank/DDBJ databases">
        <title>Comparative genomics of Petrotoga isolates.</title>
        <authorList>
            <person name="Nesbo C.L."/>
            <person name="Charchuk R."/>
            <person name="Chow K."/>
        </authorList>
    </citation>
    <scope>NUCLEOTIDE SEQUENCE [LARGE SCALE GENOMIC DNA]</scope>
    <source>
        <strain evidence="5 6">DSM 13574</strain>
    </source>
</reference>
<comment type="similarity">
    <text evidence="1">Belongs to the LacAB/RpiB family.</text>
</comment>
<dbReference type="Proteomes" id="UP000236434">
    <property type="component" value="Unassembled WGS sequence"/>
</dbReference>
<dbReference type="Pfam" id="PF02502">
    <property type="entry name" value="LacAB_rpiB"/>
    <property type="match status" value="1"/>
</dbReference>
<dbReference type="PIRSF" id="PIRSF005384">
    <property type="entry name" value="RpiB_LacA_B"/>
    <property type="match status" value="1"/>
</dbReference>
<feature type="active site" description="Proton acceptor" evidence="3">
    <location>
        <position position="65"/>
    </location>
</feature>
<sequence length="144" mass="15887">MKIAIASDHAGYDMKEQIKNYLLEKKFDIIDLGTNSNASVDYPDYAKKLGEKVTKGEVDFGIGICGTGIGMSISVNKVKGVRGALCLYPSMAEYARKHNNANVLVLAGRLMGSDLAIWTVDKFLTTDFEGGRHKRRVDKIDEIK</sequence>
<dbReference type="NCBIfam" id="TIGR01120">
    <property type="entry name" value="rpiB"/>
    <property type="match status" value="1"/>
</dbReference>
<dbReference type="Gene3D" id="3.40.1400.10">
    <property type="entry name" value="Sugar-phosphate isomerase, RpiB/LacA/LacB"/>
    <property type="match status" value="1"/>
</dbReference>
<gene>
    <name evidence="5" type="ORF">X929_06730</name>
</gene>
<evidence type="ECO:0000313" key="6">
    <source>
        <dbReference type="Proteomes" id="UP000236434"/>
    </source>
</evidence>
<evidence type="ECO:0000256" key="2">
    <source>
        <dbReference type="ARBA" id="ARBA00023235"/>
    </source>
</evidence>